<keyword evidence="1" id="KW-0472">Membrane</keyword>
<organism evidence="2 3">
    <name type="scientific">Dubosiella newyorkensis</name>
    <dbReference type="NCBI Taxonomy" id="1862672"/>
    <lineage>
        <taxon>Bacteria</taxon>
        <taxon>Bacillati</taxon>
        <taxon>Bacillota</taxon>
        <taxon>Erysipelotrichia</taxon>
        <taxon>Erysipelotrichales</taxon>
        <taxon>Erysipelotrichaceae</taxon>
        <taxon>Dubosiella</taxon>
    </lineage>
</organism>
<dbReference type="OrthoDB" id="2313863at2"/>
<feature type="transmembrane region" description="Helical" evidence="1">
    <location>
        <begin position="147"/>
        <end position="167"/>
    </location>
</feature>
<dbReference type="PANTHER" id="PTHR41309">
    <property type="entry name" value="MEMBRANE PROTEIN-RELATED"/>
    <property type="match status" value="1"/>
</dbReference>
<name>A0A1U7NQ98_9FIRM</name>
<evidence type="ECO:0000256" key="1">
    <source>
        <dbReference type="SAM" id="Phobius"/>
    </source>
</evidence>
<dbReference type="GeneID" id="78274574"/>
<dbReference type="STRING" id="1862672.BO225_01240"/>
<dbReference type="EMBL" id="MPKA01000037">
    <property type="protein sequence ID" value="OLU47812.1"/>
    <property type="molecule type" value="Genomic_DNA"/>
</dbReference>
<dbReference type="RefSeq" id="WP_076340475.1">
    <property type="nucleotide sequence ID" value="NZ_CAMRDH010000013.1"/>
</dbReference>
<feature type="transmembrane region" description="Helical" evidence="1">
    <location>
        <begin position="39"/>
        <end position="58"/>
    </location>
</feature>
<comment type="caution">
    <text evidence="2">The sequence shown here is derived from an EMBL/GenBank/DDBJ whole genome shotgun (WGS) entry which is preliminary data.</text>
</comment>
<keyword evidence="3" id="KW-1185">Reference proteome</keyword>
<feature type="transmembrane region" description="Helical" evidence="1">
    <location>
        <begin position="115"/>
        <end position="135"/>
    </location>
</feature>
<evidence type="ECO:0000313" key="3">
    <source>
        <dbReference type="Proteomes" id="UP000186705"/>
    </source>
</evidence>
<dbReference type="PANTHER" id="PTHR41309:SF2">
    <property type="entry name" value="MEMBRANE PROTEIN"/>
    <property type="match status" value="1"/>
</dbReference>
<evidence type="ECO:0008006" key="4">
    <source>
        <dbReference type="Google" id="ProtNLM"/>
    </source>
</evidence>
<dbReference type="Pfam" id="PF13346">
    <property type="entry name" value="ABC2_membrane_5"/>
    <property type="match status" value="1"/>
</dbReference>
<protein>
    <recommendedName>
        <fullName evidence="4">ABC-2 transporter permease</fullName>
    </recommendedName>
</protein>
<feature type="transmembrane region" description="Helical" evidence="1">
    <location>
        <begin position="187"/>
        <end position="209"/>
    </location>
</feature>
<gene>
    <name evidence="2" type="ORF">BO225_01240</name>
</gene>
<feature type="transmembrane region" description="Helical" evidence="1">
    <location>
        <begin position="17"/>
        <end position="33"/>
    </location>
</feature>
<sequence>MKGLLIKDLELIKSQKSFLIMMVVLSLAMLLFNESDPTFIVGFLPCIGAMLSINTLSFDQYESGLKYLFTLPIDRKQYVLEKYGLALLLIVVSTAFATGLVMITSLSQPIDTHELGMAALSVIPVAICIMAFMFPVQLRYGSESGRLVFLIVFLAIGVLSGTISQLFENIDLSFFAPLIQSYAENPTLFLISILALSLLVFGASMYFSIRVLKKKEL</sequence>
<accession>A0A1U7NQ98</accession>
<keyword evidence="1" id="KW-1133">Transmembrane helix</keyword>
<dbReference type="InterPro" id="IPR025699">
    <property type="entry name" value="ABC2_memb-like"/>
</dbReference>
<feature type="transmembrane region" description="Helical" evidence="1">
    <location>
        <begin position="83"/>
        <end position="103"/>
    </location>
</feature>
<dbReference type="Proteomes" id="UP000186705">
    <property type="component" value="Unassembled WGS sequence"/>
</dbReference>
<dbReference type="AlphaFoldDB" id="A0A1U7NQ98"/>
<proteinExistence type="predicted"/>
<evidence type="ECO:0000313" key="2">
    <source>
        <dbReference type="EMBL" id="OLU47812.1"/>
    </source>
</evidence>
<reference evidence="2 3" key="1">
    <citation type="submission" date="2016-11" db="EMBL/GenBank/DDBJ databases">
        <title>Description of two novel members of the family Erysipelotrichaceae: Ileibacterium lipovorans gen. nov., sp. nov. and Dubosiella newyorkensis, gen. nov., sp. nov.</title>
        <authorList>
            <person name="Cox L.M."/>
            <person name="Sohn J."/>
            <person name="Tyrrell K.L."/>
            <person name="Citron D.M."/>
            <person name="Lawson P.A."/>
            <person name="Patel N.B."/>
            <person name="Iizumi T."/>
            <person name="Perez-Perez G.I."/>
            <person name="Goldstein E.J."/>
            <person name="Blaser M.J."/>
        </authorList>
    </citation>
    <scope>NUCLEOTIDE SEQUENCE [LARGE SCALE GENOMIC DNA]</scope>
    <source>
        <strain evidence="2 3">NYU-BL-A4</strain>
    </source>
</reference>
<keyword evidence="1" id="KW-0812">Transmembrane</keyword>